<protein>
    <recommendedName>
        <fullName evidence="1">Putative restriction endonuclease domain-containing protein</fullName>
    </recommendedName>
</protein>
<dbReference type="OrthoDB" id="9798254at2"/>
<dbReference type="Gene3D" id="3.90.1570.10">
    <property type="entry name" value="tt1808, chain A"/>
    <property type="match status" value="1"/>
</dbReference>
<dbReference type="HOGENOM" id="CLU_076312_0_1_9"/>
<keyword evidence="3" id="KW-1185">Reference proteome</keyword>
<dbReference type="AlphaFoldDB" id="C8VVB2"/>
<dbReference type="Proteomes" id="UP000002217">
    <property type="component" value="Chromosome"/>
</dbReference>
<dbReference type="InterPro" id="IPR011335">
    <property type="entry name" value="Restrct_endonuc-II-like"/>
</dbReference>
<dbReference type="EMBL" id="CP001720">
    <property type="protein sequence ID" value="ACV60981.1"/>
    <property type="molecule type" value="Genomic_DNA"/>
</dbReference>
<dbReference type="SUPFAM" id="SSF52980">
    <property type="entry name" value="Restriction endonuclease-like"/>
    <property type="match status" value="1"/>
</dbReference>
<dbReference type="RefSeq" id="WP_012813433.1">
    <property type="nucleotide sequence ID" value="NC_013216.1"/>
</dbReference>
<gene>
    <name evidence="2" type="ordered locus">Dtox_0017</name>
</gene>
<dbReference type="PANTHER" id="PTHR34107:SF4">
    <property type="entry name" value="SLL1222 PROTEIN"/>
    <property type="match status" value="1"/>
</dbReference>
<dbReference type="InterPro" id="IPR008538">
    <property type="entry name" value="Uma2"/>
</dbReference>
<feature type="domain" description="Putative restriction endonuclease" evidence="1">
    <location>
        <begin position="9"/>
        <end position="174"/>
    </location>
</feature>
<evidence type="ECO:0000259" key="1">
    <source>
        <dbReference type="Pfam" id="PF05685"/>
    </source>
</evidence>
<evidence type="ECO:0000313" key="2">
    <source>
        <dbReference type="EMBL" id="ACV60981.1"/>
    </source>
</evidence>
<dbReference type="PANTHER" id="PTHR34107">
    <property type="entry name" value="SLL0198 PROTEIN-RELATED"/>
    <property type="match status" value="1"/>
</dbReference>
<accession>C8VVB2</accession>
<dbReference type="CDD" id="cd06260">
    <property type="entry name" value="DUF820-like"/>
    <property type="match status" value="1"/>
</dbReference>
<name>C8VVB2_DESAS</name>
<evidence type="ECO:0000313" key="3">
    <source>
        <dbReference type="Proteomes" id="UP000002217"/>
    </source>
</evidence>
<organism evidence="2 3">
    <name type="scientific">Desulfofarcimen acetoxidans (strain ATCC 49208 / DSM 771 / KCTC 5769 / VKM B-1644 / 5575)</name>
    <name type="common">Desulfotomaculum acetoxidans</name>
    <dbReference type="NCBI Taxonomy" id="485916"/>
    <lineage>
        <taxon>Bacteria</taxon>
        <taxon>Bacillati</taxon>
        <taxon>Bacillota</taxon>
        <taxon>Clostridia</taxon>
        <taxon>Eubacteriales</taxon>
        <taxon>Peptococcaceae</taxon>
        <taxon>Desulfofarcimen</taxon>
    </lineage>
</organism>
<proteinExistence type="predicted"/>
<sequence length="180" mass="20747">MQETLYTYDDYLKLDDDNRYEIIGGKLIMVPSPKSKHQIISLELASTLLDYVRKNKLGRVITAPMDVVLSHTEKPQPDILFISKDRLNIITENNIQGTPDLLIEILSPSTAIYDRTEKSKIYYKYGVKEYWIVDPDIKCIEIFVPGEMNWNLFGAFNINDILVSPLLSGLEINMKELFDI</sequence>
<dbReference type="KEGG" id="dae:Dtox_0017"/>
<dbReference type="InterPro" id="IPR012296">
    <property type="entry name" value="Nuclease_put_TT1808"/>
</dbReference>
<dbReference type="Pfam" id="PF05685">
    <property type="entry name" value="Uma2"/>
    <property type="match status" value="1"/>
</dbReference>
<dbReference type="eggNOG" id="COG4636">
    <property type="taxonomic scope" value="Bacteria"/>
</dbReference>
<reference evidence="2 3" key="1">
    <citation type="journal article" date="2009" name="Stand. Genomic Sci.">
        <title>Complete genome sequence of Desulfotomaculum acetoxidans type strain (5575).</title>
        <authorList>
            <person name="Spring S."/>
            <person name="Lapidus A."/>
            <person name="Schroder M."/>
            <person name="Gleim D."/>
            <person name="Sims D."/>
            <person name="Meincke L."/>
            <person name="Glavina Del Rio T."/>
            <person name="Tice H."/>
            <person name="Copeland A."/>
            <person name="Cheng J.F."/>
            <person name="Lucas S."/>
            <person name="Chen F."/>
            <person name="Nolan M."/>
            <person name="Bruce D."/>
            <person name="Goodwin L."/>
            <person name="Pitluck S."/>
            <person name="Ivanova N."/>
            <person name="Mavromatis K."/>
            <person name="Mikhailova N."/>
            <person name="Pati A."/>
            <person name="Chen A."/>
            <person name="Palaniappan K."/>
            <person name="Land M."/>
            <person name="Hauser L."/>
            <person name="Chang Y.J."/>
            <person name="Jeffries C.D."/>
            <person name="Chain P."/>
            <person name="Saunders E."/>
            <person name="Brettin T."/>
            <person name="Detter J.C."/>
            <person name="Goker M."/>
            <person name="Bristow J."/>
            <person name="Eisen J.A."/>
            <person name="Markowitz V."/>
            <person name="Hugenholtz P."/>
            <person name="Kyrpides N.C."/>
            <person name="Klenk H.P."/>
            <person name="Han C."/>
        </authorList>
    </citation>
    <scope>NUCLEOTIDE SEQUENCE [LARGE SCALE GENOMIC DNA]</scope>
    <source>
        <strain evidence="3">ATCC 49208 / DSM 771 / VKM B-1644</strain>
    </source>
</reference>